<evidence type="ECO:0000259" key="8">
    <source>
        <dbReference type="PROSITE" id="PS50253"/>
    </source>
</evidence>
<proteinExistence type="inferred from homology"/>
<evidence type="ECO:0000256" key="3">
    <source>
        <dbReference type="ARBA" id="ARBA00022475"/>
    </source>
</evidence>
<comment type="similarity">
    <text evidence="2">Belongs to the cytochrome c oxidase subunit 3 family.</text>
</comment>
<feature type="transmembrane region" description="Helical" evidence="7">
    <location>
        <begin position="274"/>
        <end position="298"/>
    </location>
</feature>
<sequence length="339" mass="38423">MATDTVHEIENEIGMEELWDGGDSPFRSEYGKLMMWYFLLSDAFTFAGFLIAYGSLRFSMDAWPIPDHVFSTAPFGIEGAPLIFVTFMTFVLIVSSVTVLRAVQEGKLENVHGVVKWMFLTIIGGGMFLGCQAWEWTNLIVAEGVTIYNNPFSSALDNGEYITLAEAKKLNPNLEEKTMMISIHTDAGHGEEALPYLYDAANDQKYFEKFDHHYFTRHEGKATETLVQSKKKNTFEIGDPYLIAYHDGEYFPGAYKTAGTLLVEEMGPTAFGTLFFFITGFHGFHVLSGLIILLVIALNSWSGFYRVRNNGHLMVEKVGLYWHFVDLVWVFVFLAFYLL</sequence>
<dbReference type="GO" id="GO:0016491">
    <property type="term" value="F:oxidoreductase activity"/>
    <property type="evidence" value="ECO:0007669"/>
    <property type="project" value="UniProtKB-KW"/>
</dbReference>
<feature type="transmembrane region" description="Helical" evidence="7">
    <location>
        <begin position="319"/>
        <end position="338"/>
    </location>
</feature>
<evidence type="ECO:0000256" key="5">
    <source>
        <dbReference type="ARBA" id="ARBA00022989"/>
    </source>
</evidence>
<dbReference type="GO" id="GO:0005886">
    <property type="term" value="C:plasma membrane"/>
    <property type="evidence" value="ECO:0007669"/>
    <property type="project" value="UniProtKB-SubCell"/>
</dbReference>
<dbReference type="InterPro" id="IPR024791">
    <property type="entry name" value="Cyt_c/ubiquinol_Oxase_su3"/>
</dbReference>
<dbReference type="Gene3D" id="1.20.120.80">
    <property type="entry name" value="Cytochrome c oxidase, subunit III, four-helix bundle"/>
    <property type="match status" value="2"/>
</dbReference>
<keyword evidence="9" id="KW-0560">Oxidoreductase</keyword>
<evidence type="ECO:0000256" key="1">
    <source>
        <dbReference type="ARBA" id="ARBA00004651"/>
    </source>
</evidence>
<dbReference type="InterPro" id="IPR000298">
    <property type="entry name" value="Cyt_c_oxidase-like_su3"/>
</dbReference>
<feature type="transmembrane region" description="Helical" evidence="7">
    <location>
        <begin position="115"/>
        <end position="136"/>
    </location>
</feature>
<keyword evidence="5 7" id="KW-1133">Transmembrane helix</keyword>
<protein>
    <submittedName>
        <fullName evidence="9">Alternative cytochrome c oxidase polypeptide CoxP (EC)</fullName>
        <ecNumber evidence="9">1.9.3.1</ecNumber>
    </submittedName>
</protein>
<feature type="transmembrane region" description="Helical" evidence="7">
    <location>
        <begin position="36"/>
        <end position="60"/>
    </location>
</feature>
<accession>A0A6S6S7D3</accession>
<dbReference type="InterPro" id="IPR013833">
    <property type="entry name" value="Cyt_c_oxidase_su3_a-hlx"/>
</dbReference>
<dbReference type="GO" id="GO:0019646">
    <property type="term" value="P:aerobic electron transport chain"/>
    <property type="evidence" value="ECO:0007669"/>
    <property type="project" value="InterPro"/>
</dbReference>
<dbReference type="EMBL" id="CACVAQ010000008">
    <property type="protein sequence ID" value="CAA6798583.1"/>
    <property type="molecule type" value="Genomic_DNA"/>
</dbReference>
<dbReference type="PANTHER" id="PTHR11403:SF2">
    <property type="entry name" value="CYTOCHROME BO(3) UBIQUINOL OXIDASE SUBUNIT 3"/>
    <property type="match status" value="1"/>
</dbReference>
<keyword evidence="6 7" id="KW-0472">Membrane</keyword>
<feature type="transmembrane region" description="Helical" evidence="7">
    <location>
        <begin position="80"/>
        <end position="103"/>
    </location>
</feature>
<dbReference type="InterPro" id="IPR035973">
    <property type="entry name" value="Cyt_c_oxidase_su3-like_sf"/>
</dbReference>
<organism evidence="9">
    <name type="scientific">uncultured Aureispira sp</name>
    <dbReference type="NCBI Taxonomy" id="1331704"/>
    <lineage>
        <taxon>Bacteria</taxon>
        <taxon>Pseudomonadati</taxon>
        <taxon>Bacteroidota</taxon>
        <taxon>Saprospiria</taxon>
        <taxon>Saprospirales</taxon>
        <taxon>Saprospiraceae</taxon>
        <taxon>Aureispira</taxon>
        <taxon>environmental samples</taxon>
    </lineage>
</organism>
<dbReference type="Pfam" id="PF00510">
    <property type="entry name" value="COX3"/>
    <property type="match status" value="1"/>
</dbReference>
<dbReference type="GO" id="GO:0004129">
    <property type="term" value="F:cytochrome-c oxidase activity"/>
    <property type="evidence" value="ECO:0007669"/>
    <property type="project" value="InterPro"/>
</dbReference>
<dbReference type="SUPFAM" id="SSF81452">
    <property type="entry name" value="Cytochrome c oxidase subunit III-like"/>
    <property type="match status" value="2"/>
</dbReference>
<reference evidence="9" key="1">
    <citation type="submission" date="2020-01" db="EMBL/GenBank/DDBJ databases">
        <authorList>
            <person name="Meier V. D."/>
            <person name="Meier V D."/>
        </authorList>
    </citation>
    <scope>NUCLEOTIDE SEQUENCE</scope>
    <source>
        <strain evidence="9">HLG_WM_MAG_10</strain>
    </source>
</reference>
<evidence type="ECO:0000256" key="6">
    <source>
        <dbReference type="ARBA" id="ARBA00023136"/>
    </source>
</evidence>
<comment type="subcellular location">
    <subcellularLocation>
        <location evidence="1">Cell membrane</location>
        <topology evidence="1">Multi-pass membrane protein</topology>
    </subcellularLocation>
</comment>
<keyword evidence="4 7" id="KW-0812">Transmembrane</keyword>
<keyword evidence="3" id="KW-1003">Cell membrane</keyword>
<dbReference type="PANTHER" id="PTHR11403">
    <property type="entry name" value="CYTOCHROME C OXIDASE SUBUNIT III"/>
    <property type="match status" value="1"/>
</dbReference>
<evidence type="ECO:0000313" key="9">
    <source>
        <dbReference type="EMBL" id="CAA6798583.1"/>
    </source>
</evidence>
<dbReference type="PROSITE" id="PS50253">
    <property type="entry name" value="COX3"/>
    <property type="match status" value="1"/>
</dbReference>
<evidence type="ECO:0000256" key="4">
    <source>
        <dbReference type="ARBA" id="ARBA00022692"/>
    </source>
</evidence>
<evidence type="ECO:0000256" key="7">
    <source>
        <dbReference type="SAM" id="Phobius"/>
    </source>
</evidence>
<dbReference type="EC" id="1.9.3.1" evidence="9"/>
<name>A0A6S6S7D3_9BACT</name>
<gene>
    <name evidence="9" type="ORF">HELGO_WM10068</name>
</gene>
<evidence type="ECO:0000256" key="2">
    <source>
        <dbReference type="ARBA" id="ARBA00010581"/>
    </source>
</evidence>
<dbReference type="AlphaFoldDB" id="A0A6S6S7D3"/>
<feature type="domain" description="Heme-copper oxidase subunit III family profile" evidence="8">
    <location>
        <begin position="1"/>
        <end position="339"/>
    </location>
</feature>